<accession>A0A087SAD5</accession>
<protein>
    <submittedName>
        <fullName evidence="1">Uncharacterized protein</fullName>
    </submittedName>
</protein>
<dbReference type="GeneID" id="23618111"/>
<dbReference type="AlphaFoldDB" id="A0A087SAD5"/>
<dbReference type="EMBL" id="KL662080">
    <property type="protein sequence ID" value="KFM22689.1"/>
    <property type="molecule type" value="Genomic_DNA"/>
</dbReference>
<gene>
    <name evidence="1" type="ORF">F751_6720</name>
</gene>
<organism evidence="1 2">
    <name type="scientific">Auxenochlorella protothecoides</name>
    <name type="common">Green microalga</name>
    <name type="synonym">Chlorella protothecoides</name>
    <dbReference type="NCBI Taxonomy" id="3075"/>
    <lineage>
        <taxon>Eukaryota</taxon>
        <taxon>Viridiplantae</taxon>
        <taxon>Chlorophyta</taxon>
        <taxon>core chlorophytes</taxon>
        <taxon>Trebouxiophyceae</taxon>
        <taxon>Chlorellales</taxon>
        <taxon>Chlorellaceae</taxon>
        <taxon>Auxenochlorella</taxon>
    </lineage>
</organism>
<evidence type="ECO:0000313" key="2">
    <source>
        <dbReference type="Proteomes" id="UP000028924"/>
    </source>
</evidence>
<sequence length="178" mass="19075">MSTLLCKACSFSSTPQHGDFGALGPTSHQRHRLAANEGPWPCSVRWPLTVDVEISSCEHKLSHCRGHHSRRARQCDPMLAPIARPILPPPLLGSLHQASQSQSSQPGEVSIARLTLAMQRSLVPSHLVFPGHAFSACLTSSVVRYMSASSGCRIPAMNRGTVAACELPPGTPPYTCST</sequence>
<dbReference type="KEGG" id="apro:F751_6720"/>
<dbReference type="Proteomes" id="UP000028924">
    <property type="component" value="Unassembled WGS sequence"/>
</dbReference>
<keyword evidence="2" id="KW-1185">Reference proteome</keyword>
<name>A0A087SAD5_AUXPR</name>
<proteinExistence type="predicted"/>
<reference evidence="1 2" key="1">
    <citation type="journal article" date="2014" name="BMC Genomics">
        <title>Oil accumulation mechanisms of the oleaginous microalga Chlorella protothecoides revealed through its genome, transcriptomes, and proteomes.</title>
        <authorList>
            <person name="Gao C."/>
            <person name="Wang Y."/>
            <person name="Shen Y."/>
            <person name="Yan D."/>
            <person name="He X."/>
            <person name="Dai J."/>
            <person name="Wu Q."/>
        </authorList>
    </citation>
    <scope>NUCLEOTIDE SEQUENCE [LARGE SCALE GENOMIC DNA]</scope>
    <source>
        <strain evidence="1 2">0710</strain>
    </source>
</reference>
<dbReference type="RefSeq" id="XP_011395545.1">
    <property type="nucleotide sequence ID" value="XM_011397243.1"/>
</dbReference>
<evidence type="ECO:0000313" key="1">
    <source>
        <dbReference type="EMBL" id="KFM22689.1"/>
    </source>
</evidence>